<evidence type="ECO:0000313" key="2">
    <source>
        <dbReference type="Proteomes" id="UP000233551"/>
    </source>
</evidence>
<dbReference type="AlphaFoldDB" id="A0A2I0J1U1"/>
<protein>
    <submittedName>
        <fullName evidence="1">Uncharacterized protein</fullName>
    </submittedName>
</protein>
<keyword evidence="2" id="KW-1185">Reference proteome</keyword>
<organism evidence="1 2">
    <name type="scientific">Punica granatum</name>
    <name type="common">Pomegranate</name>
    <dbReference type="NCBI Taxonomy" id="22663"/>
    <lineage>
        <taxon>Eukaryota</taxon>
        <taxon>Viridiplantae</taxon>
        <taxon>Streptophyta</taxon>
        <taxon>Embryophyta</taxon>
        <taxon>Tracheophyta</taxon>
        <taxon>Spermatophyta</taxon>
        <taxon>Magnoliopsida</taxon>
        <taxon>eudicotyledons</taxon>
        <taxon>Gunneridae</taxon>
        <taxon>Pentapetalae</taxon>
        <taxon>rosids</taxon>
        <taxon>malvids</taxon>
        <taxon>Myrtales</taxon>
        <taxon>Lythraceae</taxon>
        <taxon>Punica</taxon>
    </lineage>
</organism>
<comment type="caution">
    <text evidence="1">The sequence shown here is derived from an EMBL/GenBank/DDBJ whole genome shotgun (WGS) entry which is preliminary data.</text>
</comment>
<reference evidence="1 2" key="1">
    <citation type="submission" date="2017-11" db="EMBL/GenBank/DDBJ databases">
        <title>De-novo sequencing of pomegranate (Punica granatum L.) genome.</title>
        <authorList>
            <person name="Akparov Z."/>
            <person name="Amiraslanov A."/>
            <person name="Hajiyeva S."/>
            <person name="Abbasov M."/>
            <person name="Kaur K."/>
            <person name="Hamwieh A."/>
            <person name="Solovyev V."/>
            <person name="Salamov A."/>
            <person name="Braich B."/>
            <person name="Kosarev P."/>
            <person name="Mahmoud A."/>
            <person name="Hajiyev E."/>
            <person name="Babayeva S."/>
            <person name="Izzatullayeva V."/>
            <person name="Mammadov A."/>
            <person name="Mammadov A."/>
            <person name="Sharifova S."/>
            <person name="Ojaghi J."/>
            <person name="Eynullazada K."/>
            <person name="Bayramov B."/>
            <person name="Abdulazimova A."/>
            <person name="Shahmuradov I."/>
        </authorList>
    </citation>
    <scope>NUCLEOTIDE SEQUENCE [LARGE SCALE GENOMIC DNA]</scope>
    <source>
        <strain evidence="2">cv. AG2017</strain>
        <tissue evidence="1">Leaf</tissue>
    </source>
</reference>
<evidence type="ECO:0000313" key="1">
    <source>
        <dbReference type="EMBL" id="PKI49666.1"/>
    </source>
</evidence>
<gene>
    <name evidence="1" type="ORF">CRG98_029911</name>
</gene>
<dbReference type="EMBL" id="PGOL01002217">
    <property type="protein sequence ID" value="PKI49666.1"/>
    <property type="molecule type" value="Genomic_DNA"/>
</dbReference>
<name>A0A2I0J1U1_PUNGR</name>
<sequence length="354" mass="39090">MPVGFRPFSSGCREATAFVTRMGISIQNWFPLGRLNGIEEPIGDRVGIDNLATSLGDPLFTQCVAPKGVFDLASSILLSLELAKAKYSKYSTSECIVSCLRRGVMSAAPLYVGPYFVRTDFLESLTFVHSEAELRVLHPCIIALGNQWPRLSWYLLWKRPGLNANDRERSNVACWSDPLWRPRGELQPRRPQCTLLVEIALARTTTEDALVFVRDTFVPSPFLVKVYGRRLERSSRKGACATILGRARGTGSPEDRWVPLVHSSPCHGGSVNAAGGLPAKVGTTRLSCGVGGWDEQPLVTARLAMERSKPRVVYPRRWARLAYHAGHGSCCANIEIDRIHAMHEFSKANVVASI</sequence>
<proteinExistence type="predicted"/>
<dbReference type="Proteomes" id="UP000233551">
    <property type="component" value="Unassembled WGS sequence"/>
</dbReference>
<accession>A0A2I0J1U1</accession>